<dbReference type="InterPro" id="IPR003423">
    <property type="entry name" value="OMP_efflux"/>
</dbReference>
<reference evidence="4 5" key="1">
    <citation type="journal article" date="2021" name="Microbiol. Resour. Announc.">
        <title>Draft Genome Sequence of Coralloluteibacterium stylophorae LMG 29479T.</title>
        <authorList>
            <person name="Karlyshev A.V."/>
            <person name="Kudryashova E.B."/>
            <person name="Ariskina E.V."/>
            <person name="Conroy A.P."/>
            <person name="Abidueva E.Y."/>
        </authorList>
    </citation>
    <scope>NUCLEOTIDE SEQUENCE [LARGE SCALE GENOMIC DNA]</scope>
    <source>
        <strain evidence="4 5">LMG 29479</strain>
    </source>
</reference>
<dbReference type="PANTHER" id="PTHR30203">
    <property type="entry name" value="OUTER MEMBRANE CATION EFFLUX PROTEIN"/>
    <property type="match status" value="1"/>
</dbReference>
<proteinExistence type="inferred from homology"/>
<keyword evidence="2" id="KW-0175">Coiled coil</keyword>
<dbReference type="GO" id="GO:0015562">
    <property type="term" value="F:efflux transmembrane transporter activity"/>
    <property type="evidence" value="ECO:0007669"/>
    <property type="project" value="InterPro"/>
</dbReference>
<dbReference type="Gene3D" id="1.20.1600.10">
    <property type="entry name" value="Outer membrane efflux proteins (OEP)"/>
    <property type="match status" value="1"/>
</dbReference>
<comment type="similarity">
    <text evidence="1">Belongs to the outer membrane factor (OMF) (TC 1.B.17) family.</text>
</comment>
<gene>
    <name evidence="4" type="ORF">KB893_012260</name>
</gene>
<keyword evidence="3" id="KW-0732">Signal</keyword>
<dbReference type="Pfam" id="PF02321">
    <property type="entry name" value="OEP"/>
    <property type="match status" value="1"/>
</dbReference>
<feature type="coiled-coil region" evidence="2">
    <location>
        <begin position="325"/>
        <end position="367"/>
    </location>
</feature>
<dbReference type="AlphaFoldDB" id="A0AAP2FZ97"/>
<feature type="chain" id="PRO_5042968522" evidence="3">
    <location>
        <begin position="38"/>
        <end position="433"/>
    </location>
</feature>
<dbReference type="Proteomes" id="UP000675747">
    <property type="component" value="Unassembled WGS sequence"/>
</dbReference>
<protein>
    <submittedName>
        <fullName evidence="4">TolC family protein</fullName>
    </submittedName>
</protein>
<keyword evidence="5" id="KW-1185">Reference proteome</keyword>
<organism evidence="4 5">
    <name type="scientific">Coralloluteibacterium stylophorae</name>
    <dbReference type="NCBI Taxonomy" id="1776034"/>
    <lineage>
        <taxon>Bacteria</taxon>
        <taxon>Pseudomonadati</taxon>
        <taxon>Pseudomonadota</taxon>
        <taxon>Gammaproteobacteria</taxon>
        <taxon>Lysobacterales</taxon>
        <taxon>Lysobacteraceae</taxon>
        <taxon>Coralloluteibacterium</taxon>
    </lineage>
</organism>
<dbReference type="EMBL" id="JAGQFT020000008">
    <property type="protein sequence ID" value="MBS7457904.1"/>
    <property type="molecule type" value="Genomic_DNA"/>
</dbReference>
<evidence type="ECO:0000313" key="5">
    <source>
        <dbReference type="Proteomes" id="UP000675747"/>
    </source>
</evidence>
<evidence type="ECO:0000256" key="1">
    <source>
        <dbReference type="ARBA" id="ARBA00007613"/>
    </source>
</evidence>
<evidence type="ECO:0000313" key="4">
    <source>
        <dbReference type="EMBL" id="MBS7457904.1"/>
    </source>
</evidence>
<comment type="caution">
    <text evidence="4">The sequence shown here is derived from an EMBL/GenBank/DDBJ whole genome shotgun (WGS) entry which is preliminary data.</text>
</comment>
<dbReference type="InterPro" id="IPR010131">
    <property type="entry name" value="MdtP/NodT-like"/>
</dbReference>
<dbReference type="PANTHER" id="PTHR30203:SF24">
    <property type="entry name" value="BLR4935 PROTEIN"/>
    <property type="match status" value="1"/>
</dbReference>
<feature type="signal peptide" evidence="3">
    <location>
        <begin position="1"/>
        <end position="37"/>
    </location>
</feature>
<name>A0AAP2FZ97_9GAMM</name>
<accession>A0AAP2FZ97</accession>
<dbReference type="SUPFAM" id="SSF56954">
    <property type="entry name" value="Outer membrane efflux proteins (OEP)"/>
    <property type="match status" value="1"/>
</dbReference>
<sequence length="433" mass="47058">MSSFFPNACPARWRVRVRATGACLLVLLLLVAPAAGAAAPSPLSLEEAVRMAVEGAPMLDARRAQVEAARQESRRAGALPDPMLMVGIDNLPVTGADAFDPSADFMTMKRIGIRQEVPAGAKRDAREALAARTVEERRAQALAERLDVRRMAAEAWVALWAAQRELTEVTALREQAELASDLARARVSGGTEPAADALAAEASVLELDNRIEAAHAAVEAAQVGLARWIGTPASQVIADMPDFGALPVPEARLLRALDRLGPLLATEAQVETAAAAINLAQAEKRPDWSVAASYGQRSDGREDMFMLEFGIELPLFTANRQDRGIAARRAEYEAALATREDARREQAVRIRADLAQWEALKRQVERDRDALLPLAADRSATALAAYRAGAPIRPWLDARRDELDLVLEHTKRREALGRTWAALAYLLAEEPQQ</sequence>
<dbReference type="RefSeq" id="WP_213173749.1">
    <property type="nucleotide sequence ID" value="NZ_JAGQFT020000008.1"/>
</dbReference>
<evidence type="ECO:0000256" key="2">
    <source>
        <dbReference type="SAM" id="Coils"/>
    </source>
</evidence>
<evidence type="ECO:0000256" key="3">
    <source>
        <dbReference type="SAM" id="SignalP"/>
    </source>
</evidence>